<dbReference type="PANTHER" id="PTHR11091:SF0">
    <property type="entry name" value="MALATE DEHYDROGENASE"/>
    <property type="match status" value="1"/>
</dbReference>
<reference evidence="2" key="1">
    <citation type="journal article" date="2019" name="Int. J. Syst. Evol. Microbiol.">
        <title>The Global Catalogue of Microorganisms (GCM) 10K type strain sequencing project: providing services to taxonomists for standard genome sequencing and annotation.</title>
        <authorList>
            <consortium name="The Broad Institute Genomics Platform"/>
            <consortium name="The Broad Institute Genome Sequencing Center for Infectious Disease"/>
            <person name="Wu L."/>
            <person name="Ma J."/>
        </authorList>
    </citation>
    <scope>NUCLEOTIDE SEQUENCE [LARGE SCALE GENOMIC DNA]</scope>
    <source>
        <strain evidence="2">LMG 24813</strain>
    </source>
</reference>
<name>A0ABV8P5R4_9BURK</name>
<evidence type="ECO:0000313" key="1">
    <source>
        <dbReference type="EMBL" id="MFC4203257.1"/>
    </source>
</evidence>
<dbReference type="PANTHER" id="PTHR11091">
    <property type="entry name" value="OXIDOREDUCTASE-RELATED"/>
    <property type="match status" value="1"/>
</dbReference>
<gene>
    <name evidence="1" type="ORF">ACFOY1_20080</name>
</gene>
<dbReference type="RefSeq" id="WP_217963725.1">
    <property type="nucleotide sequence ID" value="NZ_JAHTBN010000002.1"/>
</dbReference>
<organism evidence="1 2">
    <name type="scientific">Candidimonas humi</name>
    <dbReference type="NCBI Taxonomy" id="683355"/>
    <lineage>
        <taxon>Bacteria</taxon>
        <taxon>Pseudomonadati</taxon>
        <taxon>Pseudomonadota</taxon>
        <taxon>Betaproteobacteria</taxon>
        <taxon>Burkholderiales</taxon>
        <taxon>Alcaligenaceae</taxon>
        <taxon>Candidimonas</taxon>
    </lineage>
</organism>
<dbReference type="Pfam" id="PF02615">
    <property type="entry name" value="Ldh_2"/>
    <property type="match status" value="1"/>
</dbReference>
<comment type="caution">
    <text evidence="1">The sequence shown here is derived from an EMBL/GenBank/DDBJ whole genome shotgun (WGS) entry which is preliminary data.</text>
</comment>
<sequence length="364" mass="38227">MTKPDKQFVRAEVSELARFIASALERAGLPAPDAGTVGGLMAEADLQGSDGHGVIRLPQYVKRIRAGGINVRPDIHVVSEHAAMAVLDGDNGMGHLVVSRAVDLAVEKARACGIGWVSTRASNHAGPASLYVRKVLRHDMLGLYFAVGNANHLPPWGGLEMLLSTNPIAVAVPAGTEPPIVLDMATTVAAYGKVKALAKRGQMMPEGWMMDREGQPLLDPARAGEGFLLPIGGYKGYGLALVTGLLAGTLGGGAMGRDVVDFNKDHVTPTNTGQAILALDLKVFRDPAAFKTDVDRLVRDIRGSQRLPGVEHIRLPGEQSNAKREIYAEAGIPIAAALALELDALAAELGIEPLRSMSPAGTGA</sequence>
<dbReference type="Proteomes" id="UP001595848">
    <property type="component" value="Unassembled WGS sequence"/>
</dbReference>
<dbReference type="InterPro" id="IPR003767">
    <property type="entry name" value="Malate/L-lactate_DH-like"/>
</dbReference>
<accession>A0ABV8P5R4</accession>
<keyword evidence="2" id="KW-1185">Reference proteome</keyword>
<dbReference type="EMBL" id="JBHSBV010000010">
    <property type="protein sequence ID" value="MFC4203257.1"/>
    <property type="molecule type" value="Genomic_DNA"/>
</dbReference>
<evidence type="ECO:0000313" key="2">
    <source>
        <dbReference type="Proteomes" id="UP001595848"/>
    </source>
</evidence>
<protein>
    <submittedName>
        <fullName evidence="1">Ldh family oxidoreductase</fullName>
    </submittedName>
</protein>
<proteinExistence type="predicted"/>